<evidence type="ECO:0000256" key="2">
    <source>
        <dbReference type="SAM" id="Phobius"/>
    </source>
</evidence>
<proteinExistence type="inferred from homology"/>
<gene>
    <name evidence="3" type="ORF">OKIOD_LOCUS9853</name>
</gene>
<feature type="transmembrane region" description="Helical" evidence="2">
    <location>
        <begin position="68"/>
        <end position="84"/>
    </location>
</feature>
<accession>A0ABN7SLW5</accession>
<evidence type="ECO:0000313" key="4">
    <source>
        <dbReference type="Proteomes" id="UP001158576"/>
    </source>
</evidence>
<dbReference type="SUPFAM" id="SSF51735">
    <property type="entry name" value="NAD(P)-binding Rossmann-fold domains"/>
    <property type="match status" value="1"/>
</dbReference>
<keyword evidence="4" id="KW-1185">Reference proteome</keyword>
<sequence>MQFLEDQRIEKLREKFLTYSAEFGKCLVDGIVQVSVNPCKDAEFKFNMMLLSIVNFIIVSYFRSSGSLLVSITLYLLLFFNLALKSRWLDPSGKVIFITNVDSGYGQELAKYLINRGAKVIAGASDPMASSLLQLREDGVYLIKFDISSDEKLNESMMRLRLRLSTWSKDLHGVVVNSGVDAFGDFEWSGVKYLKKITEINVWQIAELVKDLLELVRPQKSPCRIAFHSNHLVDLPEPGNLPLTLSKSALRCLVTALQSENRNSNVFFSSIYPGVFCYNNPCILSLENRDALQKNIMNQMSPQTKKILKSIYLEKRIQYCTSRFEGFNSLEPVLDYYFDALFSLEPELEYFPVDFQTRAHIWLRKICPSLSNKILNRNALKLLNYKKKKLQ</sequence>
<keyword evidence="2" id="KW-0812">Transmembrane</keyword>
<dbReference type="EMBL" id="OU015566">
    <property type="protein sequence ID" value="CAG5104089.1"/>
    <property type="molecule type" value="Genomic_DNA"/>
</dbReference>
<keyword evidence="2" id="KW-1133">Transmembrane helix</keyword>
<dbReference type="InterPro" id="IPR036291">
    <property type="entry name" value="NAD(P)-bd_dom_sf"/>
</dbReference>
<evidence type="ECO:0000313" key="3">
    <source>
        <dbReference type="EMBL" id="CAG5104089.1"/>
    </source>
</evidence>
<keyword evidence="2" id="KW-0472">Membrane</keyword>
<protein>
    <submittedName>
        <fullName evidence="3">Oidioi.mRNA.OKI2018_I69.chr1.g1088.t1.cds</fullName>
    </submittedName>
</protein>
<dbReference type="PANTHER" id="PTHR43313:SF36">
    <property type="entry name" value="D-BETA-HYDROXYBUTYRATE DEHYDROGENASE, MITOCHONDRIAL"/>
    <property type="match status" value="1"/>
</dbReference>
<reference evidence="3 4" key="1">
    <citation type="submission" date="2021-04" db="EMBL/GenBank/DDBJ databases">
        <authorList>
            <person name="Bliznina A."/>
        </authorList>
    </citation>
    <scope>NUCLEOTIDE SEQUENCE [LARGE SCALE GENOMIC DNA]</scope>
</reference>
<dbReference type="Proteomes" id="UP001158576">
    <property type="component" value="Chromosome 1"/>
</dbReference>
<dbReference type="PANTHER" id="PTHR43313">
    <property type="entry name" value="SHORT-CHAIN DEHYDROGENASE/REDUCTASE FAMILY 9C"/>
    <property type="match status" value="1"/>
</dbReference>
<organism evidence="3 4">
    <name type="scientific">Oikopleura dioica</name>
    <name type="common">Tunicate</name>
    <dbReference type="NCBI Taxonomy" id="34765"/>
    <lineage>
        <taxon>Eukaryota</taxon>
        <taxon>Metazoa</taxon>
        <taxon>Chordata</taxon>
        <taxon>Tunicata</taxon>
        <taxon>Appendicularia</taxon>
        <taxon>Copelata</taxon>
        <taxon>Oikopleuridae</taxon>
        <taxon>Oikopleura</taxon>
    </lineage>
</organism>
<dbReference type="InterPro" id="IPR002347">
    <property type="entry name" value="SDR_fam"/>
</dbReference>
<dbReference type="Pfam" id="PF00106">
    <property type="entry name" value="adh_short"/>
    <property type="match status" value="1"/>
</dbReference>
<dbReference type="Gene3D" id="3.40.50.720">
    <property type="entry name" value="NAD(P)-binding Rossmann-like Domain"/>
    <property type="match status" value="1"/>
</dbReference>
<evidence type="ECO:0000256" key="1">
    <source>
        <dbReference type="ARBA" id="ARBA00006484"/>
    </source>
</evidence>
<comment type="similarity">
    <text evidence="1">Belongs to the short-chain dehydrogenases/reductases (SDR) family.</text>
</comment>
<name>A0ABN7SLW5_OIKDI</name>